<keyword evidence="2" id="KW-1133">Transmembrane helix</keyword>
<evidence type="ECO:0000313" key="4">
    <source>
        <dbReference type="Proteomes" id="UP000611723"/>
    </source>
</evidence>
<comment type="caution">
    <text evidence="3">The sequence shown here is derived from an EMBL/GenBank/DDBJ whole genome shotgun (WGS) entry which is preliminary data.</text>
</comment>
<evidence type="ECO:0000313" key="3">
    <source>
        <dbReference type="EMBL" id="MBK6266143.1"/>
    </source>
</evidence>
<proteinExistence type="predicted"/>
<organism evidence="3 4">
    <name type="scientific">Marivirga aurantiaca</name>
    <dbReference type="NCBI Taxonomy" id="2802615"/>
    <lineage>
        <taxon>Bacteria</taxon>
        <taxon>Pseudomonadati</taxon>
        <taxon>Bacteroidota</taxon>
        <taxon>Cytophagia</taxon>
        <taxon>Cytophagales</taxon>
        <taxon>Marivirgaceae</taxon>
        <taxon>Marivirga</taxon>
    </lineage>
</organism>
<dbReference type="RefSeq" id="WP_201431823.1">
    <property type="nucleotide sequence ID" value="NZ_JAEQBW010000006.1"/>
</dbReference>
<dbReference type="EMBL" id="JAEQBW010000006">
    <property type="protein sequence ID" value="MBK6266143.1"/>
    <property type="molecule type" value="Genomic_DNA"/>
</dbReference>
<dbReference type="Proteomes" id="UP000611723">
    <property type="component" value="Unassembled WGS sequence"/>
</dbReference>
<evidence type="ECO:0000256" key="2">
    <source>
        <dbReference type="SAM" id="Phobius"/>
    </source>
</evidence>
<feature type="compositionally biased region" description="Basic and acidic residues" evidence="1">
    <location>
        <begin position="14"/>
        <end position="23"/>
    </location>
</feature>
<feature type="transmembrane region" description="Helical" evidence="2">
    <location>
        <begin position="68"/>
        <end position="87"/>
    </location>
</feature>
<keyword evidence="2" id="KW-0472">Membrane</keyword>
<dbReference type="AlphaFoldDB" id="A0A935CCM3"/>
<name>A0A935CCM3_9BACT</name>
<gene>
    <name evidence="3" type="ORF">JKA74_13950</name>
</gene>
<sequence>MTGGLGFARMGQDSLKKNRDMLNPRHRMKDNPYSPYKGITYEVVAKNHEELKAWKLLKEKSNKRRHSIIYLIVALFVCLGIFLAILMQ</sequence>
<keyword evidence="4" id="KW-1185">Reference proteome</keyword>
<keyword evidence="2" id="KW-0812">Transmembrane</keyword>
<accession>A0A935CCM3</accession>
<evidence type="ECO:0000256" key="1">
    <source>
        <dbReference type="SAM" id="MobiDB-lite"/>
    </source>
</evidence>
<protein>
    <submittedName>
        <fullName evidence="3">Uncharacterized protein</fullName>
    </submittedName>
</protein>
<feature type="region of interest" description="Disordered" evidence="1">
    <location>
        <begin position="1"/>
        <end position="33"/>
    </location>
</feature>
<reference evidence="3" key="1">
    <citation type="submission" date="2021-01" db="EMBL/GenBank/DDBJ databases">
        <title>Marivirga aurantiaca sp. nov., isolated from intertidal surface sediments.</title>
        <authorList>
            <person name="Zhang M."/>
        </authorList>
    </citation>
    <scope>NUCLEOTIDE SEQUENCE</scope>
    <source>
        <strain evidence="3">S37H4</strain>
    </source>
</reference>